<dbReference type="GO" id="GO:0019005">
    <property type="term" value="C:SCF ubiquitin ligase complex"/>
    <property type="evidence" value="ECO:0007669"/>
    <property type="project" value="TreeGrafter"/>
</dbReference>
<gene>
    <name evidence="3" type="ORF">CPB83DRAFT_785597</name>
</gene>
<protein>
    <recommendedName>
        <fullName evidence="2">F-box domain-containing protein</fullName>
    </recommendedName>
</protein>
<dbReference type="SMART" id="SM00367">
    <property type="entry name" value="LRR_CC"/>
    <property type="match status" value="7"/>
</dbReference>
<keyword evidence="4" id="KW-1185">Reference proteome</keyword>
<evidence type="ECO:0000313" key="3">
    <source>
        <dbReference type="EMBL" id="KAF9531873.1"/>
    </source>
</evidence>
<feature type="region of interest" description="Disordered" evidence="1">
    <location>
        <begin position="932"/>
        <end position="997"/>
    </location>
</feature>
<dbReference type="Proteomes" id="UP000807306">
    <property type="component" value="Unassembled WGS sequence"/>
</dbReference>
<name>A0A9P6JTG0_9AGAR</name>
<proteinExistence type="predicted"/>
<evidence type="ECO:0000313" key="4">
    <source>
        <dbReference type="Proteomes" id="UP000807306"/>
    </source>
</evidence>
<dbReference type="InterPro" id="IPR001810">
    <property type="entry name" value="F-box_dom"/>
</dbReference>
<dbReference type="GO" id="GO:0031146">
    <property type="term" value="P:SCF-dependent proteasomal ubiquitin-dependent protein catabolic process"/>
    <property type="evidence" value="ECO:0007669"/>
    <property type="project" value="TreeGrafter"/>
</dbReference>
<dbReference type="Pfam" id="PF12937">
    <property type="entry name" value="F-box-like"/>
    <property type="match status" value="1"/>
</dbReference>
<dbReference type="InterPro" id="IPR032675">
    <property type="entry name" value="LRR_dom_sf"/>
</dbReference>
<dbReference type="AlphaFoldDB" id="A0A9P6JTG0"/>
<dbReference type="InterPro" id="IPR006553">
    <property type="entry name" value="Leu-rich_rpt_Cys-con_subtyp"/>
</dbReference>
<reference evidence="3" key="1">
    <citation type="submission" date="2020-11" db="EMBL/GenBank/DDBJ databases">
        <authorList>
            <consortium name="DOE Joint Genome Institute"/>
            <person name="Ahrendt S."/>
            <person name="Riley R."/>
            <person name="Andreopoulos W."/>
            <person name="Labutti K."/>
            <person name="Pangilinan J."/>
            <person name="Ruiz-Duenas F.J."/>
            <person name="Barrasa J.M."/>
            <person name="Sanchez-Garcia M."/>
            <person name="Camarero S."/>
            <person name="Miyauchi S."/>
            <person name="Serrano A."/>
            <person name="Linde D."/>
            <person name="Babiker R."/>
            <person name="Drula E."/>
            <person name="Ayuso-Fernandez I."/>
            <person name="Pacheco R."/>
            <person name="Padilla G."/>
            <person name="Ferreira P."/>
            <person name="Barriuso J."/>
            <person name="Kellner H."/>
            <person name="Castanera R."/>
            <person name="Alfaro M."/>
            <person name="Ramirez L."/>
            <person name="Pisabarro A.G."/>
            <person name="Kuo A."/>
            <person name="Tritt A."/>
            <person name="Lipzen A."/>
            <person name="He G."/>
            <person name="Yan M."/>
            <person name="Ng V."/>
            <person name="Cullen D."/>
            <person name="Martin F."/>
            <person name="Rosso M.-N."/>
            <person name="Henrissat B."/>
            <person name="Hibbett D."/>
            <person name="Martinez A.T."/>
            <person name="Grigoriev I.V."/>
        </authorList>
    </citation>
    <scope>NUCLEOTIDE SEQUENCE</scope>
    <source>
        <strain evidence="3">CBS 506.95</strain>
    </source>
</reference>
<dbReference type="InterPro" id="IPR036047">
    <property type="entry name" value="F-box-like_dom_sf"/>
</dbReference>
<dbReference type="OrthoDB" id="550575at2759"/>
<feature type="compositionally biased region" description="Polar residues" evidence="1">
    <location>
        <begin position="217"/>
        <end position="232"/>
    </location>
</feature>
<dbReference type="PANTHER" id="PTHR13318:SF190">
    <property type="entry name" value="PARTNER OF PAIRED, ISOFORM B"/>
    <property type="match status" value="1"/>
</dbReference>
<dbReference type="SUPFAM" id="SSF52047">
    <property type="entry name" value="RNI-like"/>
    <property type="match status" value="1"/>
</dbReference>
<accession>A0A9P6JTG0</accession>
<dbReference type="SUPFAM" id="SSF81383">
    <property type="entry name" value="F-box domain"/>
    <property type="match status" value="1"/>
</dbReference>
<feature type="compositionally biased region" description="Low complexity" evidence="1">
    <location>
        <begin position="963"/>
        <end position="982"/>
    </location>
</feature>
<feature type="region of interest" description="Disordered" evidence="1">
    <location>
        <begin position="217"/>
        <end position="237"/>
    </location>
</feature>
<dbReference type="PANTHER" id="PTHR13318">
    <property type="entry name" value="PARTNER OF PAIRED, ISOFORM B-RELATED"/>
    <property type="match status" value="1"/>
</dbReference>
<feature type="domain" description="F-box" evidence="2">
    <location>
        <begin position="394"/>
        <end position="471"/>
    </location>
</feature>
<dbReference type="Gene3D" id="3.80.10.10">
    <property type="entry name" value="Ribonuclease Inhibitor"/>
    <property type="match status" value="2"/>
</dbReference>
<evidence type="ECO:0000259" key="2">
    <source>
        <dbReference type="Pfam" id="PF12937"/>
    </source>
</evidence>
<organism evidence="3 4">
    <name type="scientific">Crepidotus variabilis</name>
    <dbReference type="NCBI Taxonomy" id="179855"/>
    <lineage>
        <taxon>Eukaryota</taxon>
        <taxon>Fungi</taxon>
        <taxon>Dikarya</taxon>
        <taxon>Basidiomycota</taxon>
        <taxon>Agaricomycotina</taxon>
        <taxon>Agaricomycetes</taxon>
        <taxon>Agaricomycetidae</taxon>
        <taxon>Agaricales</taxon>
        <taxon>Agaricineae</taxon>
        <taxon>Crepidotaceae</taxon>
        <taxon>Crepidotus</taxon>
    </lineage>
</organism>
<sequence length="997" mass="110276">MAHSRSIDNDDALFQFDPFDPRQSFVVLSSTQPFNFEAVGYGADTMSSHGGPPTSEELVMDLKLENNPTHGSVAKGKAKTMPMVIRSSPILHDNFEFAPANLPSPSSFGVYGSSLMAFSPSTSNLSSEFENTFRHRGIPTESMEELGSSVIEPSFSTSYPGKGKQREDFPLLPPLNFSAMDLDYNPDLPPTPGPSSYGTLASPATTNRYLIPSNIITERNPSTHSPLSSRSPGASPAVLRPPVLRCRSLTNLSHQLPPTLGSAPTTITIQSSFGPSNSPSNISRQLLEILDKKDNDISHNSLSPTILEPATFISKSDLHAIQREPGSCPPAWYTVNKPVDLSILPPTPSRTLRHKGRSQSSPYPASALDFVPVTSTDIFQPLHVVTLNYFDLILPKELRLYILCYLVELHEDDYQRCIEEGRLTMAKAASSRNRWFGRDKGVRELFRLGRVSKSWQALIFDGQLWANLDLRSFQGLPQDFVARIVNSAGSFIHTLNLSGHTRLLPETLTNMANDLCLTTPDTPLAYTQLTNINLQGCTSLTTRSLHHLLVRSKFVTTLSVKGLSAATNTTCDIIGNFCRNLESLNMCRCPNIDAEGIKALAFAANLRREHLAIKELRLSGLKFVTDPMMRELGKAAPYLEILDLSYSRQLHNSAVEAFVACPGYMDEWHNFGVDTIEVTARDLGRETGDLTKMKRRVTRLKHLILSSCIMLTDTACSNLAYSVPKLEFLELGGIGVDLKEPGLIRLLRQIPHIRRLDLEDASDITDAVIRSITPAVDTTNATSPSAYVQPGSVLEHLVISQGNNVSEETLLNLVRHCPRLTVFEADNTRMSKTVLKEFIRLSRERKALNARVVAIDCRGIGETIVKEVSPMTRPRLGWRRYDARKLYYLDGKDENEDELKTGQDECDPERIVLKSFYSWQTVDAVRTIREKRRKAAGRRVGSDGSISASDLEGGTGGRRRSTRWWSPGGRRSRSGANSGSTSPILTDLHGSDGCTMM</sequence>
<dbReference type="EMBL" id="MU157833">
    <property type="protein sequence ID" value="KAF9531873.1"/>
    <property type="molecule type" value="Genomic_DNA"/>
</dbReference>
<comment type="caution">
    <text evidence="3">The sequence shown here is derived from an EMBL/GenBank/DDBJ whole genome shotgun (WGS) entry which is preliminary data.</text>
</comment>
<evidence type="ECO:0000256" key="1">
    <source>
        <dbReference type="SAM" id="MobiDB-lite"/>
    </source>
</evidence>